<dbReference type="EMBL" id="AP027142">
    <property type="protein sequence ID" value="BDV34032.1"/>
    <property type="molecule type" value="Genomic_DNA"/>
</dbReference>
<evidence type="ECO:0000313" key="3">
    <source>
        <dbReference type="EMBL" id="BDV34032.1"/>
    </source>
</evidence>
<evidence type="ECO:0000259" key="2">
    <source>
        <dbReference type="Pfam" id="PF00814"/>
    </source>
</evidence>
<name>A0ABM8E837_9HYPH</name>
<feature type="region of interest" description="Disordered" evidence="1">
    <location>
        <begin position="215"/>
        <end position="269"/>
    </location>
</feature>
<dbReference type="PANTHER" id="PTHR11735">
    <property type="entry name" value="TRNA N6-ADENOSINE THREONYLCARBAMOYLTRANSFERASE"/>
    <property type="match status" value="1"/>
</dbReference>
<dbReference type="PANTHER" id="PTHR11735:SF11">
    <property type="entry name" value="TRNA THREONYLCARBAMOYLADENOSINE BIOSYNTHESIS PROTEIN TSAB"/>
    <property type="match status" value="1"/>
</dbReference>
<dbReference type="Gene3D" id="3.30.420.40">
    <property type="match status" value="2"/>
</dbReference>
<dbReference type="SUPFAM" id="SSF53067">
    <property type="entry name" value="Actin-like ATPase domain"/>
    <property type="match status" value="2"/>
</dbReference>
<dbReference type="RefSeq" id="WP_281931634.1">
    <property type="nucleotide sequence ID" value="NZ_AP027142.1"/>
</dbReference>
<feature type="domain" description="Gcp-like" evidence="2">
    <location>
        <begin position="34"/>
        <end position="128"/>
    </location>
</feature>
<dbReference type="Proteomes" id="UP001317629">
    <property type="component" value="Chromosome"/>
</dbReference>
<sequence length="269" mass="26997">MRILAIDTALPAVSACVLDHDAEQPIASETIAMERGHAEAIMPLIERVMSKVDGGFSTIDRVAVAVGPGSFTGIRIGLAAGQAIALACKAEVVGVSTLAALAAPLILDAADSVVAAAIDARHGKVFVAAFGPDGRALLTPRRAGAHEALRALGDGPLLLIGSGAELLAKEARSCGMAVKIVSEQAAPDIEFVARLGLAAKPETAPAKPLYLKEPDVTIAGKPPEAAPAPEAPAAPAEAAPPTALSETAPESSAQTITPSEKLASAPAQA</sequence>
<evidence type="ECO:0000256" key="1">
    <source>
        <dbReference type="SAM" id="MobiDB-lite"/>
    </source>
</evidence>
<feature type="compositionally biased region" description="Low complexity" evidence="1">
    <location>
        <begin position="233"/>
        <end position="250"/>
    </location>
</feature>
<dbReference type="NCBIfam" id="TIGR03725">
    <property type="entry name" value="T6A_YeaZ"/>
    <property type="match status" value="1"/>
</dbReference>
<evidence type="ECO:0000313" key="4">
    <source>
        <dbReference type="Proteomes" id="UP001317629"/>
    </source>
</evidence>
<dbReference type="InterPro" id="IPR000905">
    <property type="entry name" value="Gcp-like_dom"/>
</dbReference>
<dbReference type="InterPro" id="IPR022496">
    <property type="entry name" value="T6A_TsaB"/>
</dbReference>
<dbReference type="Pfam" id="PF00814">
    <property type="entry name" value="TsaD"/>
    <property type="match status" value="1"/>
</dbReference>
<reference evidence="3 4" key="1">
    <citation type="journal article" date="2023" name="Int. J. Syst. Evol. Microbiol.">
        <title>Methylocystis iwaonis sp. nov., a type II methane-oxidizing bacterium from surface soil of a rice paddy field in Japan, and emended description of the genus Methylocystis (ex Whittenbury et al. 1970) Bowman et al. 1993.</title>
        <authorList>
            <person name="Kaise H."/>
            <person name="Sawadogo J.B."/>
            <person name="Alam M.S."/>
            <person name="Ueno C."/>
            <person name="Dianou D."/>
            <person name="Shinjo R."/>
            <person name="Asakawa S."/>
        </authorList>
    </citation>
    <scope>NUCLEOTIDE SEQUENCE [LARGE SCALE GENOMIC DNA]</scope>
    <source>
        <strain evidence="3 4">SS37A-Re</strain>
    </source>
</reference>
<protein>
    <submittedName>
        <fullName evidence="3">tRNA (Adenosine(37)-N6)-threonylcarbamoyltransferase complex dimerization subunit type 1 TsaB</fullName>
    </submittedName>
</protein>
<accession>A0ABM8E837</accession>
<proteinExistence type="predicted"/>
<organism evidence="3 4">
    <name type="scientific">Methylocystis iwaonis</name>
    <dbReference type="NCBI Taxonomy" id="2885079"/>
    <lineage>
        <taxon>Bacteria</taxon>
        <taxon>Pseudomonadati</taxon>
        <taxon>Pseudomonadota</taxon>
        <taxon>Alphaproteobacteria</taxon>
        <taxon>Hyphomicrobiales</taxon>
        <taxon>Methylocystaceae</taxon>
        <taxon>Methylocystis</taxon>
    </lineage>
</organism>
<gene>
    <name evidence="3" type="ORF">SS37A_15610</name>
</gene>
<keyword evidence="4" id="KW-1185">Reference proteome</keyword>
<dbReference type="InterPro" id="IPR043129">
    <property type="entry name" value="ATPase_NBD"/>
</dbReference>